<dbReference type="EMBL" id="JBHMCF010000046">
    <property type="protein sequence ID" value="MFB9476041.1"/>
    <property type="molecule type" value="Genomic_DNA"/>
</dbReference>
<keyword evidence="3" id="KW-1185">Reference proteome</keyword>
<evidence type="ECO:0000313" key="2">
    <source>
        <dbReference type="EMBL" id="MFB9476041.1"/>
    </source>
</evidence>
<comment type="caution">
    <text evidence="2">The sequence shown here is derived from an EMBL/GenBank/DDBJ whole genome shotgun (WGS) entry which is preliminary data.</text>
</comment>
<gene>
    <name evidence="2" type="ORF">ACFFR3_41660</name>
</gene>
<name>A0ABV5P1J4_9ACTN</name>
<organism evidence="2 3">
    <name type="scientific">Nonomuraea salmonea</name>
    <dbReference type="NCBI Taxonomy" id="46181"/>
    <lineage>
        <taxon>Bacteria</taxon>
        <taxon>Bacillati</taxon>
        <taxon>Actinomycetota</taxon>
        <taxon>Actinomycetes</taxon>
        <taxon>Streptosporangiales</taxon>
        <taxon>Streptosporangiaceae</taxon>
        <taxon>Nonomuraea</taxon>
    </lineage>
</organism>
<keyword evidence="1" id="KW-1133">Transmembrane helix</keyword>
<keyword evidence="1" id="KW-0812">Transmembrane</keyword>
<evidence type="ECO:0000313" key="3">
    <source>
        <dbReference type="Proteomes" id="UP001589568"/>
    </source>
</evidence>
<dbReference type="RefSeq" id="WP_355427968.1">
    <property type="nucleotide sequence ID" value="NZ_JBHMCF010000046.1"/>
</dbReference>
<feature type="transmembrane region" description="Helical" evidence="1">
    <location>
        <begin position="54"/>
        <end position="73"/>
    </location>
</feature>
<sequence>MDGLSPHERLILAEIELELRHTEARLANRLSAFNARAGEDGPQRFAPQVSNWEVVAVLAMVLLISGIMTLFVLSC</sequence>
<dbReference type="InterPro" id="IPR021401">
    <property type="entry name" value="DUF3040"/>
</dbReference>
<accession>A0ABV5P1J4</accession>
<keyword evidence="1" id="KW-0472">Membrane</keyword>
<evidence type="ECO:0000256" key="1">
    <source>
        <dbReference type="SAM" id="Phobius"/>
    </source>
</evidence>
<protein>
    <submittedName>
        <fullName evidence="2">DUF3040 domain-containing protein</fullName>
    </submittedName>
</protein>
<reference evidence="2 3" key="1">
    <citation type="submission" date="2024-09" db="EMBL/GenBank/DDBJ databases">
        <authorList>
            <person name="Sun Q."/>
            <person name="Mori K."/>
        </authorList>
    </citation>
    <scope>NUCLEOTIDE SEQUENCE [LARGE SCALE GENOMIC DNA]</scope>
    <source>
        <strain evidence="2 3">JCM 3324</strain>
    </source>
</reference>
<dbReference type="Proteomes" id="UP001589568">
    <property type="component" value="Unassembled WGS sequence"/>
</dbReference>
<dbReference type="Pfam" id="PF11239">
    <property type="entry name" value="DUF3040"/>
    <property type="match status" value="1"/>
</dbReference>
<proteinExistence type="predicted"/>